<reference evidence="3" key="1">
    <citation type="journal article" date="2019" name="Int. J. Syst. Evol. Microbiol.">
        <title>The Global Catalogue of Microorganisms (GCM) 10K type strain sequencing project: providing services to taxonomists for standard genome sequencing and annotation.</title>
        <authorList>
            <consortium name="The Broad Institute Genomics Platform"/>
            <consortium name="The Broad Institute Genome Sequencing Center for Infectious Disease"/>
            <person name="Wu L."/>
            <person name="Ma J."/>
        </authorList>
    </citation>
    <scope>NUCLEOTIDE SEQUENCE [LARGE SCALE GENOMIC DNA]</scope>
    <source>
        <strain evidence="3">CCM 8778</strain>
    </source>
</reference>
<protein>
    <submittedName>
        <fullName evidence="2">Uncharacterized protein</fullName>
    </submittedName>
</protein>
<evidence type="ECO:0000256" key="1">
    <source>
        <dbReference type="ARBA" id="ARBA00022837"/>
    </source>
</evidence>
<dbReference type="InterPro" id="IPR001343">
    <property type="entry name" value="Hemolysn_Ca-bd"/>
</dbReference>
<dbReference type="Gene3D" id="2.150.10.10">
    <property type="entry name" value="Serralysin-like metalloprotease, C-terminal"/>
    <property type="match status" value="3"/>
</dbReference>
<sequence length="646" mass="69055">MAHVKLKLSEGALNHLIANAAETESLSESASTLLSVNAMFNEAYYYFDTYRSTSSKTTLRFEDGATRTYNGTITTIGQDYYYEYGTALANSVILAIPSGVRESITGSLNYSYITDNHDYLEINYQGGTIKDYRVDIFGKSRDAEYGNITAGLAGEINSTAYGILSGTLTKLYSTAQKIEKSNLIEGTFNISGSIVGGVQVSGTLSKFRTDFHDKSFFEIQDSRYLDSHSTINIQTLRQQDFWSGDDTFEIELSNKATQTLRINSGDGNDHLTLKGGRGLLVVDAGNGDDVIRLLDRDPVIKGGAGIDTVETAFSYSIETLGDIENLTLYGSKKADATGNSLNNILHGNSAANILDGRTGADQMFGGAGNDIYIVDNIGDETIELANQGIDTVKAWLSWTLGEHLENLELLGSAHIDATGNSAANKITGNAGNNILDGAGGIDTLIGGQGDDTYIVDLALKGQGNTAVVVLEDKISELANQGIDTLQLRGEFALSQATTLRLANNLENLDASATGLTRLNLTGNAADNIIIGNNADNIIIGGIGADTMTGGGGKDTFRFTSLKELGLAERQDVIMDFTRSEDLLDFKALKGYSFVGEEAFSGVKQLRYETDGSDLILYGNAGGDQQPEFSIKLVGITNLSAADLLLA</sequence>
<accession>A0ABQ2AM59</accession>
<dbReference type="RefSeq" id="WP_133063654.1">
    <property type="nucleotide sequence ID" value="NZ_BMDE01000005.1"/>
</dbReference>
<dbReference type="Proteomes" id="UP000655550">
    <property type="component" value="Unassembled WGS sequence"/>
</dbReference>
<dbReference type="InterPro" id="IPR011049">
    <property type="entry name" value="Serralysin-like_metalloprot_C"/>
</dbReference>
<evidence type="ECO:0000313" key="2">
    <source>
        <dbReference type="EMBL" id="GGH93858.1"/>
    </source>
</evidence>
<comment type="caution">
    <text evidence="2">The sequence shown here is derived from an EMBL/GenBank/DDBJ whole genome shotgun (WGS) entry which is preliminary data.</text>
</comment>
<organism evidence="2 3">
    <name type="scientific">Pseudomonas fluvialis</name>
    <dbReference type="NCBI Taxonomy" id="1793966"/>
    <lineage>
        <taxon>Bacteria</taxon>
        <taxon>Pseudomonadati</taxon>
        <taxon>Pseudomonadota</taxon>
        <taxon>Gammaproteobacteria</taxon>
        <taxon>Pseudomonadales</taxon>
        <taxon>Pseudomonadaceae</taxon>
        <taxon>Pseudomonas</taxon>
    </lineage>
</organism>
<keyword evidence="1" id="KW-0106">Calcium</keyword>
<dbReference type="PRINTS" id="PR00313">
    <property type="entry name" value="CABNDNGRPT"/>
</dbReference>
<dbReference type="Pfam" id="PF00353">
    <property type="entry name" value="HemolysinCabind"/>
    <property type="match status" value="3"/>
</dbReference>
<dbReference type="EMBL" id="BMDE01000005">
    <property type="protein sequence ID" value="GGH93858.1"/>
    <property type="molecule type" value="Genomic_DNA"/>
</dbReference>
<keyword evidence="3" id="KW-1185">Reference proteome</keyword>
<proteinExistence type="predicted"/>
<evidence type="ECO:0000313" key="3">
    <source>
        <dbReference type="Proteomes" id="UP000655550"/>
    </source>
</evidence>
<dbReference type="SUPFAM" id="SSF51120">
    <property type="entry name" value="beta-Roll"/>
    <property type="match status" value="2"/>
</dbReference>
<name>A0ABQ2AM59_9PSED</name>
<gene>
    <name evidence="2" type="ORF">GCM10007363_19450</name>
</gene>